<dbReference type="PANTHER" id="PTHR43441">
    <property type="entry name" value="RIBOSOMAL-PROTEIN-SERINE ACETYLTRANSFERASE"/>
    <property type="match status" value="1"/>
</dbReference>
<feature type="region of interest" description="Disordered" evidence="1">
    <location>
        <begin position="364"/>
        <end position="383"/>
    </location>
</feature>
<dbReference type="GO" id="GO:0008999">
    <property type="term" value="F:protein-N-terminal-alanine acetyltransferase activity"/>
    <property type="evidence" value="ECO:0007669"/>
    <property type="project" value="TreeGrafter"/>
</dbReference>
<evidence type="ECO:0000256" key="1">
    <source>
        <dbReference type="SAM" id="MobiDB-lite"/>
    </source>
</evidence>
<dbReference type="InterPro" id="IPR051908">
    <property type="entry name" value="Ribosomal_N-acetyltransferase"/>
</dbReference>
<dbReference type="InterPro" id="IPR016181">
    <property type="entry name" value="Acyl_CoA_acyltransferase"/>
</dbReference>
<sequence>MTTAPTLTDGTVTLRAHRADDIPGVYEQGTDPLSQRWTTVPVPYEHQHAAGFVEEVLPAGWREDTEWGFAVEHEGRYAGTISLRNRDSGRAEIAYGSHPAARGTGAMERGLRLLLEWGFAEKSLDTVVWWANHGNWASRKVAWRLGFSVDGTVRQWLDHRGELTDAWVGTLLRGEAMAPRTTWLDNPVVEGESVRLRPFTEADVPRVVEGIGDPQVQYWLAFMPRDPDEAAGRAYVDRVTERLATNHTITWAFCDPADDLLLGVVGLYRMEDPELGYWTHPDARGRGLTQRAAALAVDHAFGTLGLDRLVAYASAPNVASRRVLEAVGMRPTGVLRDAARTGAGEVVDLAGYDLLSREWRAAEARMTTSPPTDSATPTSAGAR</sequence>
<gene>
    <name evidence="3" type="ORF">FB382_000520</name>
</gene>
<dbReference type="RefSeq" id="WP_182536545.1">
    <property type="nucleotide sequence ID" value="NZ_JACGXA010000001.1"/>
</dbReference>
<proteinExistence type="predicted"/>
<accession>A0A7W3P8A7</accession>
<dbReference type="InterPro" id="IPR000182">
    <property type="entry name" value="GNAT_dom"/>
</dbReference>
<dbReference type="Gene3D" id="3.40.630.30">
    <property type="match status" value="2"/>
</dbReference>
<organism evidence="3 4">
    <name type="scientific">Nocardioides ginsengisegetis</name>
    <dbReference type="NCBI Taxonomy" id="661491"/>
    <lineage>
        <taxon>Bacteria</taxon>
        <taxon>Bacillati</taxon>
        <taxon>Actinomycetota</taxon>
        <taxon>Actinomycetes</taxon>
        <taxon>Propionibacteriales</taxon>
        <taxon>Nocardioidaceae</taxon>
        <taxon>Nocardioides</taxon>
    </lineage>
</organism>
<dbReference type="PROSITE" id="PS51186">
    <property type="entry name" value="GNAT"/>
    <property type="match status" value="2"/>
</dbReference>
<dbReference type="AlphaFoldDB" id="A0A7W3P8A7"/>
<dbReference type="Pfam" id="PF13302">
    <property type="entry name" value="Acetyltransf_3"/>
    <property type="match status" value="2"/>
</dbReference>
<name>A0A7W3P8A7_9ACTN</name>
<protein>
    <submittedName>
        <fullName evidence="3">RimJ/RimL family protein N-acetyltransferase</fullName>
    </submittedName>
</protein>
<dbReference type="EMBL" id="JACGXA010000001">
    <property type="protein sequence ID" value="MBA8802229.1"/>
    <property type="molecule type" value="Genomic_DNA"/>
</dbReference>
<dbReference type="SUPFAM" id="SSF55729">
    <property type="entry name" value="Acyl-CoA N-acyltransferases (Nat)"/>
    <property type="match status" value="2"/>
</dbReference>
<feature type="compositionally biased region" description="Low complexity" evidence="1">
    <location>
        <begin position="367"/>
        <end position="383"/>
    </location>
</feature>
<dbReference type="PANTHER" id="PTHR43441:SF10">
    <property type="entry name" value="ACETYLTRANSFERASE"/>
    <property type="match status" value="1"/>
</dbReference>
<keyword evidence="3" id="KW-0808">Transferase</keyword>
<dbReference type="Proteomes" id="UP000580910">
    <property type="component" value="Unassembled WGS sequence"/>
</dbReference>
<comment type="caution">
    <text evidence="3">The sequence shown here is derived from an EMBL/GenBank/DDBJ whole genome shotgun (WGS) entry which is preliminary data.</text>
</comment>
<reference evidence="3 4" key="1">
    <citation type="submission" date="2020-07" db="EMBL/GenBank/DDBJ databases">
        <title>Sequencing the genomes of 1000 actinobacteria strains.</title>
        <authorList>
            <person name="Klenk H.-P."/>
        </authorList>
    </citation>
    <scope>NUCLEOTIDE SEQUENCE [LARGE SCALE GENOMIC DNA]</scope>
    <source>
        <strain evidence="3 4">DSM 21349</strain>
    </source>
</reference>
<dbReference type="GO" id="GO:1990189">
    <property type="term" value="F:protein N-terminal-serine acetyltransferase activity"/>
    <property type="evidence" value="ECO:0007669"/>
    <property type="project" value="TreeGrafter"/>
</dbReference>
<keyword evidence="4" id="KW-1185">Reference proteome</keyword>
<evidence type="ECO:0000313" key="4">
    <source>
        <dbReference type="Proteomes" id="UP000580910"/>
    </source>
</evidence>
<feature type="domain" description="N-acetyltransferase" evidence="2">
    <location>
        <begin position="194"/>
        <end position="358"/>
    </location>
</feature>
<dbReference type="GO" id="GO:0005737">
    <property type="term" value="C:cytoplasm"/>
    <property type="evidence" value="ECO:0007669"/>
    <property type="project" value="TreeGrafter"/>
</dbReference>
<feature type="domain" description="N-acetyltransferase" evidence="2">
    <location>
        <begin position="12"/>
        <end position="174"/>
    </location>
</feature>
<evidence type="ECO:0000259" key="2">
    <source>
        <dbReference type="PROSITE" id="PS51186"/>
    </source>
</evidence>
<evidence type="ECO:0000313" key="3">
    <source>
        <dbReference type="EMBL" id="MBA8802229.1"/>
    </source>
</evidence>